<sequence length="149" mass="16633">MSQNVNEILDDVKVKLQSIATFNNQVVHILTEEDFFKKIQGAKPPAVGVLYEGIRAKPEANKDSHKVGLSNELGMALVLAMQSTSPVGGDLRGTAIEYLDKMRDVLKDTRSLSGHFWRFELEAPVAEKGGYSLWIQRWSTTVQMTKKTP</sequence>
<reference evidence="2" key="1">
    <citation type="submission" date="2017-10" db="EMBL/GenBank/DDBJ databases">
        <authorList>
            <person name="Peters D.L."/>
        </authorList>
    </citation>
    <scope>NUCLEOTIDE SEQUENCE [LARGE SCALE GENOMIC DNA]</scope>
</reference>
<evidence type="ECO:0000313" key="1">
    <source>
        <dbReference type="EMBL" id="ATS92342.1"/>
    </source>
</evidence>
<name>A0A2D2W2G9_9CAUD</name>
<protein>
    <submittedName>
        <fullName evidence="1">Uncharacterized protein</fullName>
    </submittedName>
</protein>
<keyword evidence="2" id="KW-1185">Reference proteome</keyword>
<evidence type="ECO:0000313" key="2">
    <source>
        <dbReference type="Proteomes" id="UP000241675"/>
    </source>
</evidence>
<dbReference type="Proteomes" id="UP000241675">
    <property type="component" value="Segment"/>
</dbReference>
<dbReference type="EMBL" id="MG189906">
    <property type="protein sequence ID" value="ATS92342.1"/>
    <property type="molecule type" value="Genomic_DNA"/>
</dbReference>
<gene>
    <name evidence="1" type="ORF">DLP05_012</name>
</gene>
<organism evidence="1 2">
    <name type="scientific">Stenotrophomonas phage vB_SmaS_DLP_5</name>
    <dbReference type="NCBI Taxonomy" id="2044561"/>
    <lineage>
        <taxon>Viruses</taxon>
        <taxon>Duplodnaviria</taxon>
        <taxon>Heunggongvirae</taxon>
        <taxon>Uroviricota</taxon>
        <taxon>Caudoviricetes</taxon>
        <taxon>Delepquintavirus</taxon>
        <taxon>Delepquintavirus DLP5</taxon>
    </lineage>
</organism>
<proteinExistence type="predicted"/>
<accession>A0A2D2W2G9</accession>
<reference evidence="1 2" key="2">
    <citation type="submission" date="2017-11" db="EMBL/GenBank/DDBJ databases">
        <title>Lysogenic conversion of Stenotrophomonas maltophilia by temperate phage DLP4.</title>
        <authorList>
            <person name="Dennis J."/>
            <person name="Stothard P."/>
        </authorList>
    </citation>
    <scope>NUCLEOTIDE SEQUENCE [LARGE SCALE GENOMIC DNA]</scope>
</reference>